<reference evidence="1" key="1">
    <citation type="journal article" date="2021" name="Proc. Natl. Acad. Sci. U.S.A.">
        <title>A Catalog of Tens of Thousands of Viruses from Human Metagenomes Reveals Hidden Associations with Chronic Diseases.</title>
        <authorList>
            <person name="Tisza M.J."/>
            <person name="Buck C.B."/>
        </authorList>
    </citation>
    <scope>NUCLEOTIDE SEQUENCE</scope>
    <source>
        <strain evidence="1">Ctu2j3</strain>
    </source>
</reference>
<name>A0A8S5UI83_9CAUD</name>
<protein>
    <submittedName>
        <fullName evidence="1">Uncharacterized protein</fullName>
    </submittedName>
</protein>
<accession>A0A8S5UI83</accession>
<dbReference type="EMBL" id="BK016090">
    <property type="protein sequence ID" value="DAF94019.1"/>
    <property type="molecule type" value="Genomic_DNA"/>
</dbReference>
<sequence length="91" mass="10390">MEQEQESGTYCGIIEKQLITAICPLRAGRGCMWKHRESGRCMFGTRLADDVDEDMTMNEYATIVGLPPVDEALQPLMIRIVTERLRQEITE</sequence>
<evidence type="ECO:0000313" key="1">
    <source>
        <dbReference type="EMBL" id="DAF94078.1"/>
    </source>
</evidence>
<organism evidence="1">
    <name type="scientific">Myoviridae sp. ctu2j3</name>
    <dbReference type="NCBI Taxonomy" id="2825197"/>
    <lineage>
        <taxon>Viruses</taxon>
        <taxon>Duplodnaviria</taxon>
        <taxon>Heunggongvirae</taxon>
        <taxon>Uroviricota</taxon>
        <taxon>Caudoviricetes</taxon>
    </lineage>
</organism>
<proteinExistence type="predicted"/>
<dbReference type="EMBL" id="BK016090">
    <property type="protein sequence ID" value="DAF94078.1"/>
    <property type="molecule type" value="Genomic_DNA"/>
</dbReference>